<dbReference type="AlphaFoldDB" id="A0A9P3LIT6"/>
<organism evidence="1 2">
    <name type="scientific">Phanerochaete sordida</name>
    <dbReference type="NCBI Taxonomy" id="48140"/>
    <lineage>
        <taxon>Eukaryota</taxon>
        <taxon>Fungi</taxon>
        <taxon>Dikarya</taxon>
        <taxon>Basidiomycota</taxon>
        <taxon>Agaricomycotina</taxon>
        <taxon>Agaricomycetes</taxon>
        <taxon>Polyporales</taxon>
        <taxon>Phanerochaetaceae</taxon>
        <taxon>Phanerochaete</taxon>
    </lineage>
</organism>
<keyword evidence="2" id="KW-1185">Reference proteome</keyword>
<gene>
    <name evidence="1" type="ORF">PsYK624_130730</name>
</gene>
<dbReference type="OrthoDB" id="2788229at2759"/>
<proteinExistence type="predicted"/>
<evidence type="ECO:0000313" key="2">
    <source>
        <dbReference type="Proteomes" id="UP000703269"/>
    </source>
</evidence>
<reference evidence="1 2" key="1">
    <citation type="submission" date="2021-08" db="EMBL/GenBank/DDBJ databases">
        <title>Draft Genome Sequence of Phanerochaete sordida strain YK-624.</title>
        <authorList>
            <person name="Mori T."/>
            <person name="Dohra H."/>
            <person name="Suzuki T."/>
            <person name="Kawagishi H."/>
            <person name="Hirai H."/>
        </authorList>
    </citation>
    <scope>NUCLEOTIDE SEQUENCE [LARGE SCALE GENOMIC DNA]</scope>
    <source>
        <strain evidence="1 2">YK-624</strain>
    </source>
</reference>
<dbReference type="Proteomes" id="UP000703269">
    <property type="component" value="Unassembled WGS sequence"/>
</dbReference>
<name>A0A9P3LIT6_9APHY</name>
<sequence>MPRDVLQFCRLPQESVDIVLAQLRDDKKALKACSLVSWAWSFSSATQLHEEFKWPPCAWRESCEALGLDAQDGSYTILLEALAGSPRLRESIRVLRIATHRHGCAHAYENDGSLVSTVFRLLAFLLHLRSLTLLIGDIDPATPVEELEPERQRSFAIDTLNLQCSPHTAPTVLSAFHRVSKLSLRPSHVRLAEGEAAPPLHPIAPVEVHSIDARHDPERVLPTLQHIIIPAAVHTLVLDTAPTVDQPAVLAFVRSLQSLKSLEYRRVLDHSAPFGDGLGHPSLRSVTLGGEFSVLPVERRRWRFDEDELDGDANVAAAPPAPEDIADIRGGGVADSEWREILRDLRVLVARDTEEVTLRLRTRQWRRPDSDSEDDETDFDPEGGARALRKAFSRLDWAGLEAVVRQSAVLRSLRFVIRGSALATVERTAELLREAVETYLAGDVAAKAHVVKPATPITKAMRHYCCPKHSLV</sequence>
<protein>
    <submittedName>
        <fullName evidence="1">Uncharacterized protein</fullName>
    </submittedName>
</protein>
<accession>A0A9P3LIT6</accession>
<dbReference type="EMBL" id="BPQB01000065">
    <property type="protein sequence ID" value="GJE96866.1"/>
    <property type="molecule type" value="Genomic_DNA"/>
</dbReference>
<comment type="caution">
    <text evidence="1">The sequence shown here is derived from an EMBL/GenBank/DDBJ whole genome shotgun (WGS) entry which is preliminary data.</text>
</comment>
<evidence type="ECO:0000313" key="1">
    <source>
        <dbReference type="EMBL" id="GJE96866.1"/>
    </source>
</evidence>